<evidence type="ECO:0000313" key="1">
    <source>
        <dbReference type="EMBL" id="TWU55748.1"/>
    </source>
</evidence>
<organism evidence="1 2">
    <name type="scientific">Rubripirellula reticaptiva</name>
    <dbReference type="NCBI Taxonomy" id="2528013"/>
    <lineage>
        <taxon>Bacteria</taxon>
        <taxon>Pseudomonadati</taxon>
        <taxon>Planctomycetota</taxon>
        <taxon>Planctomycetia</taxon>
        <taxon>Pirellulales</taxon>
        <taxon>Pirellulaceae</taxon>
        <taxon>Rubripirellula</taxon>
    </lineage>
</organism>
<comment type="caution">
    <text evidence="1">The sequence shown here is derived from an EMBL/GenBank/DDBJ whole genome shotgun (WGS) entry which is preliminary data.</text>
</comment>
<reference evidence="1 2" key="1">
    <citation type="submission" date="2019-02" db="EMBL/GenBank/DDBJ databases">
        <title>Deep-cultivation of Planctomycetes and their phenomic and genomic characterization uncovers novel biology.</title>
        <authorList>
            <person name="Wiegand S."/>
            <person name="Jogler M."/>
            <person name="Boedeker C."/>
            <person name="Pinto D."/>
            <person name="Vollmers J."/>
            <person name="Rivas-Marin E."/>
            <person name="Kohn T."/>
            <person name="Peeters S.H."/>
            <person name="Heuer A."/>
            <person name="Rast P."/>
            <person name="Oberbeckmann S."/>
            <person name="Bunk B."/>
            <person name="Jeske O."/>
            <person name="Meyerdierks A."/>
            <person name="Storesund J.E."/>
            <person name="Kallscheuer N."/>
            <person name="Luecker S."/>
            <person name="Lage O.M."/>
            <person name="Pohl T."/>
            <person name="Merkel B.J."/>
            <person name="Hornburger P."/>
            <person name="Mueller R.-W."/>
            <person name="Bruemmer F."/>
            <person name="Labrenz M."/>
            <person name="Spormann A.M."/>
            <person name="Op Den Camp H."/>
            <person name="Overmann J."/>
            <person name="Amann R."/>
            <person name="Jetten M.S.M."/>
            <person name="Mascher T."/>
            <person name="Medema M.H."/>
            <person name="Devos D.P."/>
            <person name="Kaster A.-K."/>
            <person name="Ovreas L."/>
            <person name="Rohde M."/>
            <person name="Galperin M.Y."/>
            <person name="Jogler C."/>
        </authorList>
    </citation>
    <scope>NUCLEOTIDE SEQUENCE [LARGE SCALE GENOMIC DNA]</scope>
    <source>
        <strain evidence="1 2">Poly59</strain>
    </source>
</reference>
<evidence type="ECO:0008006" key="3">
    <source>
        <dbReference type="Google" id="ProtNLM"/>
    </source>
</evidence>
<evidence type="ECO:0000313" key="2">
    <source>
        <dbReference type="Proteomes" id="UP000317977"/>
    </source>
</evidence>
<dbReference type="EMBL" id="SJPX01000002">
    <property type="protein sequence ID" value="TWU55748.1"/>
    <property type="molecule type" value="Genomic_DNA"/>
</dbReference>
<dbReference type="AlphaFoldDB" id="A0A5C6F355"/>
<proteinExistence type="predicted"/>
<name>A0A5C6F355_9BACT</name>
<dbReference type="Proteomes" id="UP000317977">
    <property type="component" value="Unassembled WGS sequence"/>
</dbReference>
<keyword evidence="2" id="KW-1185">Reference proteome</keyword>
<accession>A0A5C6F355</accession>
<gene>
    <name evidence="1" type="ORF">Poly59_20490</name>
</gene>
<sequence length="351" mass="37049">MNKSLTVCPFCPLHCDDIVLDSQNLTNGQCEIADKHFAAAQVGSVQVGSVQVGSVQVGSVQVGSVQVGSVQARIGDQAASRADVEAIRDQLIAKADKTTVAVSATSLSQSRWLAGLLRDGRIELTVDQTPTMAAMRSTIARDGNISATLGDVKKHADVVWAIGSPETEMPRIWERLECEPVSDATVGANELADRIFAVRNNSTSIGPDAQSIASAKYLAIVIGSSAFLPGEEIATAELLVKWVIDRNRETKSGSQRAVLLAIDPAATLRSVVGWQTNERLKPTSGPVDLRIGDANSATYPAKLQIGGIDPGTELAESYVVAPIPGIDFDDAVIRGDGTVTLPLEAVGKQQR</sequence>
<protein>
    <recommendedName>
        <fullName evidence="3">Formylmethanofuran dehydrogenase subunit B</fullName>
    </recommendedName>
</protein>